<protein>
    <submittedName>
        <fullName evidence="1">Uncharacterized protein</fullName>
    </submittedName>
</protein>
<dbReference type="RefSeq" id="WP_201428514.1">
    <property type="nucleotide sequence ID" value="NZ_JAEQMG010000158.1"/>
</dbReference>
<sequence>MNNLELRTKARKNGVRLWEIADRLGISEPTITRKLRRELPTNEKQRILAVIDEIAAAKKKMNAAV</sequence>
<evidence type="ECO:0000313" key="2">
    <source>
        <dbReference type="Proteomes" id="UP000633365"/>
    </source>
</evidence>
<comment type="caution">
    <text evidence="1">The sequence shown here is derived from an EMBL/GenBank/DDBJ whole genome shotgun (WGS) entry which is preliminary data.</text>
</comment>
<keyword evidence="2" id="KW-1185">Reference proteome</keyword>
<proteinExistence type="predicted"/>
<dbReference type="Proteomes" id="UP000633365">
    <property type="component" value="Unassembled WGS sequence"/>
</dbReference>
<accession>A0A934WTS7</accession>
<reference evidence="1" key="1">
    <citation type="submission" date="2021-01" db="EMBL/GenBank/DDBJ databases">
        <title>Genome public.</title>
        <authorList>
            <person name="Liu C."/>
            <person name="Sun Q."/>
        </authorList>
    </citation>
    <scope>NUCLEOTIDE SEQUENCE</scope>
    <source>
        <strain evidence="1">M6</strain>
    </source>
</reference>
<evidence type="ECO:0000313" key="1">
    <source>
        <dbReference type="EMBL" id="MBK6089809.1"/>
    </source>
</evidence>
<dbReference type="EMBL" id="JAEQMG010000158">
    <property type="protein sequence ID" value="MBK6089809.1"/>
    <property type="molecule type" value="Genomic_DNA"/>
</dbReference>
<dbReference type="AlphaFoldDB" id="A0A934WTS7"/>
<organism evidence="1 2">
    <name type="scientific">Ruminococcus difficilis</name>
    <dbReference type="NCBI Taxonomy" id="2763069"/>
    <lineage>
        <taxon>Bacteria</taxon>
        <taxon>Bacillati</taxon>
        <taxon>Bacillota</taxon>
        <taxon>Clostridia</taxon>
        <taxon>Eubacteriales</taxon>
        <taxon>Oscillospiraceae</taxon>
        <taxon>Ruminococcus</taxon>
    </lineage>
</organism>
<name>A0A934WTS7_9FIRM</name>
<gene>
    <name evidence="1" type="ORF">JKK62_14355</name>
</gene>